<gene>
    <name evidence="2" type="ORF">Sradi_6948600</name>
</gene>
<feature type="compositionally biased region" description="Low complexity" evidence="1">
    <location>
        <begin position="101"/>
        <end position="118"/>
    </location>
</feature>
<sequence length="159" mass="17431">MDRGASSFCCCRGERCLLVIYPIPLERKSYDCRAMIDEKLLGHFCLSPQVEPFYEWGERWVTPLTCSPKGIPASNGSKGKRPMSPHAGVTFEGPSKRTRASSLGTPPTSSSKPSATHLPLLSRRKRGSLLGLPALLQGVCLSIPPLLRTRERIPLGLML</sequence>
<organism evidence="2">
    <name type="scientific">Sesamum radiatum</name>
    <name type="common">Black benniseed</name>
    <dbReference type="NCBI Taxonomy" id="300843"/>
    <lineage>
        <taxon>Eukaryota</taxon>
        <taxon>Viridiplantae</taxon>
        <taxon>Streptophyta</taxon>
        <taxon>Embryophyta</taxon>
        <taxon>Tracheophyta</taxon>
        <taxon>Spermatophyta</taxon>
        <taxon>Magnoliopsida</taxon>
        <taxon>eudicotyledons</taxon>
        <taxon>Gunneridae</taxon>
        <taxon>Pentapetalae</taxon>
        <taxon>asterids</taxon>
        <taxon>lamiids</taxon>
        <taxon>Lamiales</taxon>
        <taxon>Pedaliaceae</taxon>
        <taxon>Sesamum</taxon>
    </lineage>
</organism>
<proteinExistence type="predicted"/>
<accession>A0AAW2JF56</accession>
<reference evidence="2" key="1">
    <citation type="submission" date="2020-06" db="EMBL/GenBank/DDBJ databases">
        <authorList>
            <person name="Li T."/>
            <person name="Hu X."/>
            <person name="Zhang T."/>
            <person name="Song X."/>
            <person name="Zhang H."/>
            <person name="Dai N."/>
            <person name="Sheng W."/>
            <person name="Hou X."/>
            <person name="Wei L."/>
        </authorList>
    </citation>
    <scope>NUCLEOTIDE SEQUENCE</scope>
    <source>
        <strain evidence="2">G02</strain>
        <tissue evidence="2">Leaf</tissue>
    </source>
</reference>
<evidence type="ECO:0000256" key="1">
    <source>
        <dbReference type="SAM" id="MobiDB-lite"/>
    </source>
</evidence>
<protein>
    <submittedName>
        <fullName evidence="2">Uncharacterized protein</fullName>
    </submittedName>
</protein>
<dbReference type="EMBL" id="JACGWJ010000334">
    <property type="protein sequence ID" value="KAL0293255.1"/>
    <property type="molecule type" value="Genomic_DNA"/>
</dbReference>
<evidence type="ECO:0000313" key="2">
    <source>
        <dbReference type="EMBL" id="KAL0293255.1"/>
    </source>
</evidence>
<feature type="region of interest" description="Disordered" evidence="1">
    <location>
        <begin position="71"/>
        <end position="118"/>
    </location>
</feature>
<name>A0AAW2JF56_SESRA</name>
<comment type="caution">
    <text evidence="2">The sequence shown here is derived from an EMBL/GenBank/DDBJ whole genome shotgun (WGS) entry which is preliminary data.</text>
</comment>
<reference evidence="2" key="2">
    <citation type="journal article" date="2024" name="Plant">
        <title>Genomic evolution and insights into agronomic trait innovations of Sesamum species.</title>
        <authorList>
            <person name="Miao H."/>
            <person name="Wang L."/>
            <person name="Qu L."/>
            <person name="Liu H."/>
            <person name="Sun Y."/>
            <person name="Le M."/>
            <person name="Wang Q."/>
            <person name="Wei S."/>
            <person name="Zheng Y."/>
            <person name="Lin W."/>
            <person name="Duan Y."/>
            <person name="Cao H."/>
            <person name="Xiong S."/>
            <person name="Wang X."/>
            <person name="Wei L."/>
            <person name="Li C."/>
            <person name="Ma Q."/>
            <person name="Ju M."/>
            <person name="Zhao R."/>
            <person name="Li G."/>
            <person name="Mu C."/>
            <person name="Tian Q."/>
            <person name="Mei H."/>
            <person name="Zhang T."/>
            <person name="Gao T."/>
            <person name="Zhang H."/>
        </authorList>
    </citation>
    <scope>NUCLEOTIDE SEQUENCE</scope>
    <source>
        <strain evidence="2">G02</strain>
    </source>
</reference>
<dbReference type="AlphaFoldDB" id="A0AAW2JF56"/>